<dbReference type="EMBL" id="FNLF01000002">
    <property type="protein sequence ID" value="SDQ64851.1"/>
    <property type="molecule type" value="Genomic_DNA"/>
</dbReference>
<feature type="transmembrane region" description="Helical" evidence="5">
    <location>
        <begin position="193"/>
        <end position="212"/>
    </location>
</feature>
<evidence type="ECO:0000256" key="3">
    <source>
        <dbReference type="ARBA" id="ARBA00022989"/>
    </source>
</evidence>
<protein>
    <submittedName>
        <fullName evidence="7">Fusaric acid resistance protein-like</fullName>
    </submittedName>
</protein>
<dbReference type="STRING" id="47312.SAMN04489765_1259"/>
<keyword evidence="2 5" id="KW-0812">Transmembrane</keyword>
<feature type="transmembrane region" description="Helical" evidence="5">
    <location>
        <begin position="146"/>
        <end position="164"/>
    </location>
</feature>
<comment type="subcellular location">
    <subcellularLocation>
        <location evidence="1">Membrane</location>
        <topology evidence="1">Multi-pass membrane protein</topology>
    </subcellularLocation>
</comment>
<dbReference type="RefSeq" id="WP_231857646.1">
    <property type="nucleotide sequence ID" value="NZ_LSRH01000021.1"/>
</dbReference>
<keyword evidence="4 5" id="KW-0472">Membrane</keyword>
<organism evidence="7 8">
    <name type="scientific">Tsukamurella pulmonis</name>
    <dbReference type="NCBI Taxonomy" id="47312"/>
    <lineage>
        <taxon>Bacteria</taxon>
        <taxon>Bacillati</taxon>
        <taxon>Actinomycetota</taxon>
        <taxon>Actinomycetes</taxon>
        <taxon>Mycobacteriales</taxon>
        <taxon>Tsukamurellaceae</taxon>
        <taxon>Tsukamurella</taxon>
    </lineage>
</organism>
<dbReference type="InterPro" id="IPR049453">
    <property type="entry name" value="Memb_transporter_dom"/>
</dbReference>
<feature type="transmembrane region" description="Helical" evidence="5">
    <location>
        <begin position="319"/>
        <end position="340"/>
    </location>
</feature>
<evidence type="ECO:0000256" key="4">
    <source>
        <dbReference type="ARBA" id="ARBA00023136"/>
    </source>
</evidence>
<dbReference type="AlphaFoldDB" id="A0A1H1CKT0"/>
<proteinExistence type="predicted"/>
<evidence type="ECO:0000256" key="1">
    <source>
        <dbReference type="ARBA" id="ARBA00004141"/>
    </source>
</evidence>
<gene>
    <name evidence="7" type="ORF">SAMN04489765_1259</name>
</gene>
<reference evidence="8" key="1">
    <citation type="submission" date="2016-10" db="EMBL/GenBank/DDBJ databases">
        <authorList>
            <person name="Varghese N."/>
            <person name="Submissions S."/>
        </authorList>
    </citation>
    <scope>NUCLEOTIDE SEQUENCE [LARGE SCALE GENOMIC DNA]</scope>
    <source>
        <strain evidence="8">DSM 44142</strain>
    </source>
</reference>
<evidence type="ECO:0000259" key="6">
    <source>
        <dbReference type="Pfam" id="PF13515"/>
    </source>
</evidence>
<name>A0A1H1CKT0_9ACTN</name>
<sequence length="348" mass="36122">MARAAGSRIPERYRPDLRDGGHALRVAVALLVPSLVLIAWGRPELLIYAEFGAFAGMYGRGESGRPRIVHQVQAGGLLLAGEAVGITLAHQHAPPWVLVAVGVVFATVCSVLSDAVRLRPAGPFFFLFAMGATATLPVGLAAPGQALAICAATVVFAIVVGTIGRPDPFRGRPWWDGIAMVVRRPAPGVGIHALRYALAVGIAGGAGVLLGFDHANWAMAAAAVPLAVIDAGRPSDAETGLVLTRATHRTLGTFVGLAVAAALLALDPGPTALALVAIALLFPTELYMARHYAIAIGFFTPLIMLMTELAAPTDPVRMLLYRGVDTVIGVVVGVAVALLVRSPAERRG</sequence>
<dbReference type="Pfam" id="PF13515">
    <property type="entry name" value="FUSC_2"/>
    <property type="match status" value="1"/>
</dbReference>
<keyword evidence="8" id="KW-1185">Reference proteome</keyword>
<feature type="transmembrane region" description="Helical" evidence="5">
    <location>
        <begin position="254"/>
        <end position="282"/>
    </location>
</feature>
<keyword evidence="3 5" id="KW-1133">Transmembrane helix</keyword>
<feature type="transmembrane region" description="Helical" evidence="5">
    <location>
        <begin position="124"/>
        <end position="140"/>
    </location>
</feature>
<evidence type="ECO:0000313" key="7">
    <source>
        <dbReference type="EMBL" id="SDQ64851.1"/>
    </source>
</evidence>
<evidence type="ECO:0000256" key="5">
    <source>
        <dbReference type="SAM" id="Phobius"/>
    </source>
</evidence>
<feature type="transmembrane region" description="Helical" evidence="5">
    <location>
        <begin position="289"/>
        <end position="307"/>
    </location>
</feature>
<dbReference type="GO" id="GO:0016020">
    <property type="term" value="C:membrane"/>
    <property type="evidence" value="ECO:0007669"/>
    <property type="project" value="UniProtKB-SubCell"/>
</dbReference>
<feature type="transmembrane region" description="Helical" evidence="5">
    <location>
        <begin position="93"/>
        <end position="112"/>
    </location>
</feature>
<accession>A0A1H1CKT0</accession>
<feature type="domain" description="Integral membrane bound transporter" evidence="6">
    <location>
        <begin position="203"/>
        <end position="336"/>
    </location>
</feature>
<dbReference type="Proteomes" id="UP000183053">
    <property type="component" value="Unassembled WGS sequence"/>
</dbReference>
<evidence type="ECO:0000256" key="2">
    <source>
        <dbReference type="ARBA" id="ARBA00022692"/>
    </source>
</evidence>
<evidence type="ECO:0000313" key="8">
    <source>
        <dbReference type="Proteomes" id="UP000183053"/>
    </source>
</evidence>
<feature type="transmembrane region" description="Helical" evidence="5">
    <location>
        <begin position="21"/>
        <end position="41"/>
    </location>
</feature>